<dbReference type="OrthoDB" id="6252992at2759"/>
<dbReference type="Pfam" id="PF03299">
    <property type="entry name" value="TF_AP-2"/>
    <property type="match status" value="1"/>
</dbReference>
<reference evidence="8 9" key="2">
    <citation type="submission" date="2018-10" db="EMBL/GenBank/DDBJ databases">
        <authorList>
            <consortium name="Pathogen Informatics"/>
        </authorList>
    </citation>
    <scope>NUCLEOTIDE SEQUENCE [LARGE SCALE GENOMIC DNA]</scope>
</reference>
<evidence type="ECO:0000256" key="4">
    <source>
        <dbReference type="ARBA" id="ARBA00023125"/>
    </source>
</evidence>
<comment type="similarity">
    <text evidence="2">Belongs to the AP-2 family.</text>
</comment>
<keyword evidence="6" id="KW-0539">Nucleus</keyword>
<evidence type="ECO:0000256" key="6">
    <source>
        <dbReference type="ARBA" id="ARBA00023242"/>
    </source>
</evidence>
<evidence type="ECO:0000313" key="8">
    <source>
        <dbReference type="EMBL" id="VDD95872.1"/>
    </source>
</evidence>
<evidence type="ECO:0000313" key="9">
    <source>
        <dbReference type="Proteomes" id="UP000274131"/>
    </source>
</evidence>
<dbReference type="AlphaFoldDB" id="A0A0N4VKC7"/>
<sequence length="238" mass="26881">MGANRDYIMLPSRSQQVFEQQLQQQNNSQPNILQPHLQSMLLQQQRQQLVADSQTFLFVIRRTFLFVLTGRLSLLSSAAKYKVTVGEINRRLSPPECLNASVLGGILRRAKSKDGGKSLRDQLKRVGLQLPAGRRKATNVNSLTALVEFEAMHLAKDFNTVCENEFPARAVAEYLTLHHCSMETADIQRRKNMVLATRTIIAELKELLANDRSPLCSSRPQPVLEPSIQSRLTHFSMV</sequence>
<dbReference type="InterPro" id="IPR004979">
    <property type="entry name" value="TF_AP2"/>
</dbReference>
<evidence type="ECO:0000256" key="5">
    <source>
        <dbReference type="ARBA" id="ARBA00023163"/>
    </source>
</evidence>
<evidence type="ECO:0000313" key="10">
    <source>
        <dbReference type="WBParaSite" id="EVEC_0001131501-mRNA-1"/>
    </source>
</evidence>
<keyword evidence="3" id="KW-0805">Transcription regulation</keyword>
<evidence type="ECO:0000256" key="2">
    <source>
        <dbReference type="ARBA" id="ARBA00007770"/>
    </source>
</evidence>
<dbReference type="EMBL" id="UXUI01011009">
    <property type="protein sequence ID" value="VDD95872.1"/>
    <property type="molecule type" value="Genomic_DNA"/>
</dbReference>
<dbReference type="Proteomes" id="UP000274131">
    <property type="component" value="Unassembled WGS sequence"/>
</dbReference>
<keyword evidence="5" id="KW-0804">Transcription</keyword>
<dbReference type="GO" id="GO:0005634">
    <property type="term" value="C:nucleus"/>
    <property type="evidence" value="ECO:0007669"/>
    <property type="project" value="UniProtKB-SubCell"/>
</dbReference>
<dbReference type="PANTHER" id="PTHR10812:SF17">
    <property type="entry name" value="TRANSCRIPTION FACTOR AP-2, ISOFORM D"/>
    <property type="match status" value="1"/>
</dbReference>
<dbReference type="WBParaSite" id="EVEC_0001131501-mRNA-1">
    <property type="protein sequence ID" value="EVEC_0001131501-mRNA-1"/>
    <property type="gene ID" value="EVEC_0001131501"/>
</dbReference>
<name>A0A0N4VKC7_ENTVE</name>
<evidence type="ECO:0000259" key="7">
    <source>
        <dbReference type="Pfam" id="PF03299"/>
    </source>
</evidence>
<dbReference type="PANTHER" id="PTHR10812">
    <property type="entry name" value="TRANSCRIPTION FACTOR AP-2"/>
    <property type="match status" value="1"/>
</dbReference>
<keyword evidence="9" id="KW-1185">Reference proteome</keyword>
<evidence type="ECO:0000256" key="3">
    <source>
        <dbReference type="ARBA" id="ARBA00023015"/>
    </source>
</evidence>
<gene>
    <name evidence="8" type="ORF">EVEC_LOCUS10623</name>
</gene>
<dbReference type="GO" id="GO:0042127">
    <property type="term" value="P:regulation of cell population proliferation"/>
    <property type="evidence" value="ECO:0007669"/>
    <property type="project" value="TreeGrafter"/>
</dbReference>
<accession>A0A0N4VKC7</accession>
<comment type="subcellular location">
    <subcellularLocation>
        <location evidence="1">Nucleus</location>
    </subcellularLocation>
</comment>
<feature type="domain" description="Transcription factor AP-2 C-terminal" evidence="7">
    <location>
        <begin position="68"/>
        <end position="238"/>
    </location>
</feature>
<evidence type="ECO:0000256" key="1">
    <source>
        <dbReference type="ARBA" id="ARBA00004123"/>
    </source>
</evidence>
<organism evidence="10">
    <name type="scientific">Enterobius vermicularis</name>
    <name type="common">Human pinworm</name>
    <dbReference type="NCBI Taxonomy" id="51028"/>
    <lineage>
        <taxon>Eukaryota</taxon>
        <taxon>Metazoa</taxon>
        <taxon>Ecdysozoa</taxon>
        <taxon>Nematoda</taxon>
        <taxon>Chromadorea</taxon>
        <taxon>Rhabditida</taxon>
        <taxon>Spirurina</taxon>
        <taxon>Oxyuridomorpha</taxon>
        <taxon>Oxyuroidea</taxon>
        <taxon>Oxyuridae</taxon>
        <taxon>Enterobius</taxon>
    </lineage>
</organism>
<dbReference type="InterPro" id="IPR013854">
    <property type="entry name" value="TF_AP2_C"/>
</dbReference>
<keyword evidence="4" id="KW-0238">DNA-binding</keyword>
<dbReference type="STRING" id="51028.A0A0N4VKC7"/>
<dbReference type="PRINTS" id="PR01748">
    <property type="entry name" value="AP2TNSCPFCT"/>
</dbReference>
<reference evidence="10" key="1">
    <citation type="submission" date="2017-02" db="UniProtKB">
        <authorList>
            <consortium name="WormBaseParasite"/>
        </authorList>
    </citation>
    <scope>IDENTIFICATION</scope>
</reference>
<proteinExistence type="inferred from homology"/>
<dbReference type="GO" id="GO:0000981">
    <property type="term" value="F:DNA-binding transcription factor activity, RNA polymerase II-specific"/>
    <property type="evidence" value="ECO:0007669"/>
    <property type="project" value="TreeGrafter"/>
</dbReference>
<protein>
    <submittedName>
        <fullName evidence="10">TF_AP-2 domain-containing protein</fullName>
    </submittedName>
</protein>
<dbReference type="GO" id="GO:0000977">
    <property type="term" value="F:RNA polymerase II transcription regulatory region sequence-specific DNA binding"/>
    <property type="evidence" value="ECO:0007669"/>
    <property type="project" value="TreeGrafter"/>
</dbReference>